<name>A0A6J7XDD0_9CAUD</name>
<proteinExistence type="predicted"/>
<protein>
    <submittedName>
        <fullName evidence="1">Uncharacterized protein</fullName>
    </submittedName>
</protein>
<sequence length="63" mass="7313">MRLKKDGTPWPTRGSRVSELDRIKTRVFHCSDKDLPKYEKALSLVNEAIKIHTITPNKKHKAK</sequence>
<organism evidence="1">
    <name type="scientific">uncultured Caudovirales phage</name>
    <dbReference type="NCBI Taxonomy" id="2100421"/>
    <lineage>
        <taxon>Viruses</taxon>
        <taxon>Duplodnaviria</taxon>
        <taxon>Heunggongvirae</taxon>
        <taxon>Uroviricota</taxon>
        <taxon>Caudoviricetes</taxon>
        <taxon>Peduoviridae</taxon>
        <taxon>Maltschvirus</taxon>
        <taxon>Maltschvirus maltsch</taxon>
    </lineage>
</organism>
<evidence type="ECO:0000313" key="1">
    <source>
        <dbReference type="EMBL" id="CAB5225871.1"/>
    </source>
</evidence>
<gene>
    <name evidence="1" type="ORF">UFOVP754_10</name>
</gene>
<dbReference type="EMBL" id="LR798349">
    <property type="protein sequence ID" value="CAB5225871.1"/>
    <property type="molecule type" value="Genomic_DNA"/>
</dbReference>
<accession>A0A6J7XDD0</accession>
<reference evidence="1" key="1">
    <citation type="submission" date="2020-05" db="EMBL/GenBank/DDBJ databases">
        <authorList>
            <person name="Chiriac C."/>
            <person name="Salcher M."/>
            <person name="Ghai R."/>
            <person name="Kavagutti S V."/>
        </authorList>
    </citation>
    <scope>NUCLEOTIDE SEQUENCE</scope>
</reference>